<dbReference type="Pfam" id="PF06945">
    <property type="entry name" value="DUF1289"/>
    <property type="match status" value="1"/>
</dbReference>
<reference evidence="1 2" key="1">
    <citation type="submission" date="2015-11" db="EMBL/GenBank/DDBJ databases">
        <authorList>
            <person name="Zhang Y."/>
            <person name="Guo Z."/>
        </authorList>
    </citation>
    <scope>NUCLEOTIDE SEQUENCE [LARGE SCALE GENOMIC DNA]</scope>
    <source>
        <strain evidence="1 2">KCTC 32221</strain>
    </source>
</reference>
<dbReference type="RefSeq" id="WP_082628078.1">
    <property type="nucleotide sequence ID" value="NZ_CP013189.1"/>
</dbReference>
<dbReference type="EMBL" id="CP013189">
    <property type="protein sequence ID" value="ALO46532.1"/>
    <property type="molecule type" value="Genomic_DNA"/>
</dbReference>
<organism evidence="1 2">
    <name type="scientific">Pseudohongiella spirulinae</name>
    <dbReference type="NCBI Taxonomy" id="1249552"/>
    <lineage>
        <taxon>Bacteria</taxon>
        <taxon>Pseudomonadati</taxon>
        <taxon>Pseudomonadota</taxon>
        <taxon>Gammaproteobacteria</taxon>
        <taxon>Pseudomonadales</taxon>
        <taxon>Pseudohongiellaceae</taxon>
        <taxon>Pseudohongiella</taxon>
    </lineage>
</organism>
<dbReference type="OrthoDB" id="5296987at2"/>
<name>A0A0S2KER6_9GAMM</name>
<dbReference type="InterPro" id="IPR010710">
    <property type="entry name" value="DUF1289"/>
</dbReference>
<dbReference type="STRING" id="1249552.PS2015_1885"/>
<evidence type="ECO:0000313" key="1">
    <source>
        <dbReference type="EMBL" id="ALO46532.1"/>
    </source>
</evidence>
<dbReference type="PANTHER" id="PTHR35175">
    <property type="entry name" value="DUF1289 DOMAIN-CONTAINING PROTEIN"/>
    <property type="match status" value="1"/>
</dbReference>
<dbReference type="Proteomes" id="UP000065641">
    <property type="component" value="Chromosome"/>
</dbReference>
<proteinExistence type="predicted"/>
<dbReference type="PANTHER" id="PTHR35175:SF1">
    <property type="entry name" value="OXIDOREDUCTASE"/>
    <property type="match status" value="1"/>
</dbReference>
<dbReference type="KEGG" id="pspi:PS2015_1885"/>
<evidence type="ECO:0000313" key="2">
    <source>
        <dbReference type="Proteomes" id="UP000065641"/>
    </source>
</evidence>
<sequence>MADDFSVKWLKFPVDSLCDHFLMTVPPVRTPCIGICSTTSVGDAICRGCKRFAFEVIEWNSFDDQEKQAVVDRLEQLIRPIVETRFIIRSADTLASGLRRQGVPFNPALSPTSWLHNLLKKRHQVIRDLSEFGVEVRPDFSHLSLAELAEDMDVQLLRLCQAHQLRYFPELG</sequence>
<accession>A0A0S2KER6</accession>
<keyword evidence="2" id="KW-1185">Reference proteome</keyword>
<gene>
    <name evidence="1" type="ORF">PS2015_1885</name>
</gene>
<dbReference type="AlphaFoldDB" id="A0A0S2KER6"/>
<protein>
    <submittedName>
        <fullName evidence="1">Fe-S protein</fullName>
    </submittedName>
</protein>